<feature type="coiled-coil region" evidence="1">
    <location>
        <begin position="204"/>
        <end position="238"/>
    </location>
</feature>
<evidence type="ECO:0000313" key="2">
    <source>
        <dbReference type="EMBL" id="QGN16732.1"/>
    </source>
</evidence>
<dbReference type="EMBL" id="CP015058">
    <property type="protein sequence ID" value="QGN16732.1"/>
    <property type="molecule type" value="Genomic_DNA"/>
</dbReference>
<evidence type="ECO:0000313" key="3">
    <source>
        <dbReference type="Proteomes" id="UP000422736"/>
    </source>
</evidence>
<protein>
    <submittedName>
        <fullName evidence="2">Uncharacterized protein</fullName>
    </submittedName>
</protein>
<sequence length="254" mass="28720">MAIVQMFENGGTKTTTASASSLYQFLKSFELLSVRQQVGIKKSNIHIDQKLVKGLTEKVPRYAAATLSQSYKKRAPTMDHSQNKSQYLNNLKCSTTHLFRANSTVRTKGSKLPDFYSVFKPPSGSENGTYLNMDAEDSIKSDCMVSMRKIFQKEPRSATCEFTSKYVTAEFSQRYKSTEPLLVQEYNKTLLEDMVSLGVSKPHIKKILKTLARNEQTIQELENECLVYKQSKEKLESALVSIQSLCSLQYASMV</sequence>
<organism evidence="2 3">
    <name type="scientific">Kluyveromyces marxianus</name>
    <name type="common">Yeast</name>
    <name type="synonym">Candida kefyr</name>
    <dbReference type="NCBI Taxonomy" id="4911"/>
    <lineage>
        <taxon>Eukaryota</taxon>
        <taxon>Fungi</taxon>
        <taxon>Dikarya</taxon>
        <taxon>Ascomycota</taxon>
        <taxon>Saccharomycotina</taxon>
        <taxon>Saccharomycetes</taxon>
        <taxon>Saccharomycetales</taxon>
        <taxon>Saccharomycetaceae</taxon>
        <taxon>Kluyveromyces</taxon>
    </lineage>
</organism>
<reference evidence="2 3" key="1">
    <citation type="submission" date="2016-03" db="EMBL/GenBank/DDBJ databases">
        <title>How can Kluyveromyces marxianus grow so fast - potential evolutionary course in Saccharomyces Complex revealed by comparative genomics.</title>
        <authorList>
            <person name="Mo W."/>
            <person name="Lu W."/>
            <person name="Yang X."/>
            <person name="Qi J."/>
            <person name="Lv H."/>
        </authorList>
    </citation>
    <scope>NUCLEOTIDE SEQUENCE [LARGE SCALE GENOMIC DNA]</scope>
    <source>
        <strain evidence="2 3">FIM1</strain>
    </source>
</reference>
<gene>
    <name evidence="2" type="ORF">FIM1_3453</name>
</gene>
<reference evidence="2 3" key="2">
    <citation type="submission" date="2019-11" db="EMBL/GenBank/DDBJ databases">
        <authorList>
            <person name="Lu H."/>
        </authorList>
    </citation>
    <scope>NUCLEOTIDE SEQUENCE [LARGE SCALE GENOMIC DNA]</scope>
    <source>
        <strain evidence="2 3">FIM1</strain>
    </source>
</reference>
<name>A0ABX6F054_KLUMA</name>
<keyword evidence="3" id="KW-1185">Reference proteome</keyword>
<dbReference type="Proteomes" id="UP000422736">
    <property type="component" value="Chromosome 5"/>
</dbReference>
<accession>A0ABX6F054</accession>
<keyword evidence="1" id="KW-0175">Coiled coil</keyword>
<proteinExistence type="predicted"/>
<evidence type="ECO:0000256" key="1">
    <source>
        <dbReference type="SAM" id="Coils"/>
    </source>
</evidence>